<evidence type="ECO:0000256" key="4">
    <source>
        <dbReference type="ARBA" id="ARBA00022692"/>
    </source>
</evidence>
<evidence type="ECO:0000256" key="8">
    <source>
        <dbReference type="ARBA" id="ARBA00023098"/>
    </source>
</evidence>
<dbReference type="GO" id="GO:0097036">
    <property type="term" value="P:regulation of plasma membrane sterol distribution"/>
    <property type="evidence" value="ECO:0007669"/>
    <property type="project" value="UniProtKB-UniRule"/>
</dbReference>
<dbReference type="GO" id="GO:0032541">
    <property type="term" value="C:cortical endoplasmic reticulum"/>
    <property type="evidence" value="ECO:0007669"/>
    <property type="project" value="EnsemblFungi"/>
</dbReference>
<dbReference type="OrthoDB" id="2192830at2759"/>
<keyword evidence="9 10" id="KW-0472">Membrane</keyword>
<name>H2AZ44_KAZAF</name>
<accession>H2AZ44</accession>
<dbReference type="Proteomes" id="UP000005220">
    <property type="component" value="Chromosome 8"/>
</dbReference>
<sequence length="302" mass="35812">MICIGCTKPVKSLYIVYSNNHIQLTECPHCHGIVDKYVEIDNILLFIDLLLLKPGAYRHMVFNSLEETLSKYDDWKSLDFRHQSLSETLEQTYCNIKNWILKFDTINRLWILLLTFEIYLKWMTEESKYYTYQNSRYSSFQLDTIIDKINSWSALNQYLYFAVYSIIDLTFFHNLTQYCIIKWYNWGENIRFAKYAISYTILLSYGAKIFPVLMLIWPYDDSTSSTSIIKWVANLYLIESLKVVTNLPYRAILKVFIFVTILKTVCVKPIMILLLTKGDSVQLKSYLYSEMLLMFLPIFGNY</sequence>
<evidence type="ECO:0000313" key="12">
    <source>
        <dbReference type="Proteomes" id="UP000005220"/>
    </source>
</evidence>
<dbReference type="GO" id="GO:0000139">
    <property type="term" value="C:Golgi membrane"/>
    <property type="evidence" value="ECO:0007669"/>
    <property type="project" value="UniProtKB-SubCell"/>
</dbReference>
<keyword evidence="8 10" id="KW-0443">Lipid metabolism</keyword>
<dbReference type="GO" id="GO:0032366">
    <property type="term" value="P:intracellular sterol transport"/>
    <property type="evidence" value="ECO:0007669"/>
    <property type="project" value="UniProtKB-UniRule"/>
</dbReference>
<dbReference type="FunCoup" id="H2AZ44">
    <property type="interactions" value="44"/>
</dbReference>
<keyword evidence="12" id="KW-1185">Reference proteome</keyword>
<evidence type="ECO:0000256" key="10">
    <source>
        <dbReference type="RuleBase" id="RU368065"/>
    </source>
</evidence>
<dbReference type="GO" id="GO:0006506">
    <property type="term" value="P:GPI anchor biosynthetic process"/>
    <property type="evidence" value="ECO:0007669"/>
    <property type="project" value="EnsemblFungi"/>
</dbReference>
<gene>
    <name evidence="11" type="primary">KAFR0H01910</name>
    <name evidence="11" type="ORF">KAFR_0H01910</name>
</gene>
<keyword evidence="3 10" id="KW-0813">Transport</keyword>
<dbReference type="GO" id="GO:0035621">
    <property type="term" value="P:ER to Golgi ceramide transport"/>
    <property type="evidence" value="ECO:0007669"/>
    <property type="project" value="EnsemblFungi"/>
</dbReference>
<evidence type="ECO:0000256" key="3">
    <source>
        <dbReference type="ARBA" id="ARBA00022448"/>
    </source>
</evidence>
<evidence type="ECO:0000256" key="9">
    <source>
        <dbReference type="ARBA" id="ARBA00023136"/>
    </source>
</evidence>
<comment type="subcellular location">
    <subcellularLocation>
        <location evidence="1 10">Endoplasmic reticulum membrane</location>
        <topology evidence="1 10">Multi-pass membrane protein</topology>
    </subcellularLocation>
    <subcellularLocation>
        <location evidence="10">Golgi apparatus membrane</location>
        <topology evidence="10">Multi-pass membrane protein</topology>
    </subcellularLocation>
</comment>
<evidence type="ECO:0000256" key="5">
    <source>
        <dbReference type="ARBA" id="ARBA00022824"/>
    </source>
</evidence>
<dbReference type="KEGG" id="kaf:KAFR_0H01910"/>
<dbReference type="InParanoid" id="H2AZ44"/>
<comment type="function">
    <text evidence="10">Regulates also the sphingolipid metabolism.</text>
</comment>
<dbReference type="Pfam" id="PF04161">
    <property type="entry name" value="Arv1"/>
    <property type="match status" value="1"/>
</dbReference>
<keyword evidence="5 10" id="KW-0256">Endoplasmic reticulum</keyword>
<dbReference type="eggNOG" id="KOG3134">
    <property type="taxonomic scope" value="Eukaryota"/>
</dbReference>
<feature type="transmembrane region" description="Helical" evidence="10">
    <location>
        <begin position="251"/>
        <end position="275"/>
    </location>
</feature>
<keyword evidence="6 10" id="KW-1133">Transmembrane helix</keyword>
<keyword evidence="4 10" id="KW-0812">Transmembrane</keyword>
<comment type="similarity">
    <text evidence="2 10">Belongs to the ARV1 family.</text>
</comment>
<dbReference type="GO" id="GO:0005789">
    <property type="term" value="C:endoplasmic reticulum membrane"/>
    <property type="evidence" value="ECO:0007669"/>
    <property type="project" value="UniProtKB-SubCell"/>
</dbReference>
<dbReference type="PANTHER" id="PTHR14467:SF0">
    <property type="entry name" value="PROTEIN ARV1"/>
    <property type="match status" value="1"/>
</dbReference>
<feature type="transmembrane region" description="Helical" evidence="10">
    <location>
        <begin position="196"/>
        <end position="217"/>
    </location>
</feature>
<dbReference type="GO" id="GO:0030148">
    <property type="term" value="P:sphingolipid biosynthetic process"/>
    <property type="evidence" value="ECO:0007669"/>
    <property type="project" value="EnsemblFungi"/>
</dbReference>
<proteinExistence type="inferred from homology"/>
<keyword evidence="10" id="KW-0333">Golgi apparatus</keyword>
<evidence type="ECO:0000313" key="11">
    <source>
        <dbReference type="EMBL" id="CCF59600.1"/>
    </source>
</evidence>
<evidence type="ECO:0000256" key="7">
    <source>
        <dbReference type="ARBA" id="ARBA00023055"/>
    </source>
</evidence>
<organism evidence="11 12">
    <name type="scientific">Kazachstania africana (strain ATCC 22294 / BCRC 22015 / CBS 2517 / CECT 1963 / NBRC 1671 / NRRL Y-8276)</name>
    <name type="common">Yeast</name>
    <name type="synonym">Kluyveromyces africanus</name>
    <dbReference type="NCBI Taxonomy" id="1071382"/>
    <lineage>
        <taxon>Eukaryota</taxon>
        <taxon>Fungi</taxon>
        <taxon>Dikarya</taxon>
        <taxon>Ascomycota</taxon>
        <taxon>Saccharomycotina</taxon>
        <taxon>Saccharomycetes</taxon>
        <taxon>Saccharomycetales</taxon>
        <taxon>Saccharomycetaceae</taxon>
        <taxon>Kazachstania</taxon>
    </lineage>
</organism>
<dbReference type="GeneID" id="13887596"/>
<evidence type="ECO:0000256" key="1">
    <source>
        <dbReference type="ARBA" id="ARBA00004477"/>
    </source>
</evidence>
<dbReference type="InterPro" id="IPR007290">
    <property type="entry name" value="Arv1"/>
</dbReference>
<reference evidence="11 12" key="1">
    <citation type="journal article" date="2011" name="Proc. Natl. Acad. Sci. U.S.A.">
        <title>Evolutionary erosion of yeast sex chromosomes by mating-type switching accidents.</title>
        <authorList>
            <person name="Gordon J.L."/>
            <person name="Armisen D."/>
            <person name="Proux-Wera E."/>
            <person name="Oheigeartaigh S.S."/>
            <person name="Byrne K.P."/>
            <person name="Wolfe K.H."/>
        </authorList>
    </citation>
    <scope>NUCLEOTIDE SEQUENCE [LARGE SCALE GENOMIC DNA]</scope>
    <source>
        <strain evidence="12">ATCC 22294 / BCRC 22015 / CBS 2517 / CECT 1963 / NBRC 1671 / NRRL Y-8276</strain>
    </source>
</reference>
<dbReference type="PANTHER" id="PTHR14467">
    <property type="entry name" value="ARV1"/>
    <property type="match status" value="1"/>
</dbReference>
<dbReference type="HOGENOM" id="CLU_057366_2_0_1"/>
<keyword evidence="10" id="KW-0746">Sphingolipid metabolism</keyword>
<dbReference type="EMBL" id="HE650828">
    <property type="protein sequence ID" value="CCF59600.1"/>
    <property type="molecule type" value="Genomic_DNA"/>
</dbReference>
<dbReference type="STRING" id="1071382.H2AZ44"/>
<evidence type="ECO:0000256" key="6">
    <source>
        <dbReference type="ARBA" id="ARBA00022989"/>
    </source>
</evidence>
<evidence type="ECO:0000256" key="2">
    <source>
        <dbReference type="ARBA" id="ARBA00009187"/>
    </source>
</evidence>
<protein>
    <recommendedName>
        <fullName evidence="10">Protein ARV</fullName>
    </recommendedName>
</protein>
<dbReference type="AlphaFoldDB" id="H2AZ44"/>
<dbReference type="GO" id="GO:0016125">
    <property type="term" value="P:sterol metabolic process"/>
    <property type="evidence" value="ECO:0007669"/>
    <property type="project" value="UniProtKB-UniRule"/>
</dbReference>
<dbReference type="GO" id="GO:0006897">
    <property type="term" value="P:endocytosis"/>
    <property type="evidence" value="ECO:0007669"/>
    <property type="project" value="EnsemblFungi"/>
</dbReference>
<feature type="transmembrane region" description="Helical" evidence="10">
    <location>
        <begin position="158"/>
        <end position="175"/>
    </location>
</feature>
<keyword evidence="7 10" id="KW-0445">Lipid transport</keyword>
<dbReference type="RefSeq" id="XP_003958735.1">
    <property type="nucleotide sequence ID" value="XM_003958686.1"/>
</dbReference>
<comment type="function">
    <text evidence="10">Mediator of sterol homeostasis involved in sterol uptake, trafficking and distribution into membranes.</text>
</comment>
<dbReference type="GO" id="GO:0035376">
    <property type="term" value="P:sterol import"/>
    <property type="evidence" value="ECO:0007669"/>
    <property type="project" value="EnsemblFungi"/>
</dbReference>